<evidence type="ECO:0000256" key="4">
    <source>
        <dbReference type="PROSITE-ProRule" id="PRU00335"/>
    </source>
</evidence>
<evidence type="ECO:0000256" key="1">
    <source>
        <dbReference type="ARBA" id="ARBA00023015"/>
    </source>
</evidence>
<feature type="DNA-binding region" description="H-T-H motif" evidence="4">
    <location>
        <begin position="38"/>
        <end position="57"/>
    </location>
</feature>
<evidence type="ECO:0000256" key="2">
    <source>
        <dbReference type="ARBA" id="ARBA00023125"/>
    </source>
</evidence>
<feature type="domain" description="HTH tetR-type" evidence="5">
    <location>
        <begin position="17"/>
        <end position="75"/>
    </location>
</feature>
<dbReference type="AlphaFoldDB" id="A0A3N0CAW1"/>
<evidence type="ECO:0000313" key="7">
    <source>
        <dbReference type="Proteomes" id="UP000267128"/>
    </source>
</evidence>
<dbReference type="GO" id="GO:0003677">
    <property type="term" value="F:DNA binding"/>
    <property type="evidence" value="ECO:0007669"/>
    <property type="project" value="UniProtKB-UniRule"/>
</dbReference>
<keyword evidence="1" id="KW-0805">Transcription regulation</keyword>
<organism evidence="6 7">
    <name type="scientific">Nocardioides marmoriginsengisoli</name>
    <dbReference type="NCBI Taxonomy" id="661483"/>
    <lineage>
        <taxon>Bacteria</taxon>
        <taxon>Bacillati</taxon>
        <taxon>Actinomycetota</taxon>
        <taxon>Actinomycetes</taxon>
        <taxon>Propionibacteriales</taxon>
        <taxon>Nocardioidaceae</taxon>
        <taxon>Nocardioides</taxon>
    </lineage>
</organism>
<evidence type="ECO:0000313" key="6">
    <source>
        <dbReference type="EMBL" id="RNL60612.1"/>
    </source>
</evidence>
<keyword evidence="3" id="KW-0804">Transcription</keyword>
<accession>A0A3N0CAW1</accession>
<dbReference type="OrthoDB" id="3210322at2"/>
<reference evidence="6 7" key="1">
    <citation type="submission" date="2018-11" db="EMBL/GenBank/DDBJ databases">
        <authorList>
            <person name="Li F."/>
        </authorList>
    </citation>
    <scope>NUCLEOTIDE SEQUENCE [LARGE SCALE GENOMIC DNA]</scope>
    <source>
        <strain evidence="6 7">Gsoil 097</strain>
    </source>
</reference>
<dbReference type="InterPro" id="IPR036271">
    <property type="entry name" value="Tet_transcr_reg_TetR-rel_C_sf"/>
</dbReference>
<dbReference type="InterPro" id="IPR009057">
    <property type="entry name" value="Homeodomain-like_sf"/>
</dbReference>
<sequence>MTTAPTSASSTRAQTHAATTARIVAAARTLLVNRGEVTLRAVARELGMTAPALYRYAASHEELVRMVAISIDTDVAERITGAADGQPADDPAGRLIAAAVEFRQWALDNREEFSLVFTNVDVDCVDEVSSPGTGMIFSALLFELWEKYRFPIPALTDLEPGLATILRDPQVPADLTGVPEEMRGLVWILERAWSRLYGTVTLEVFRHIDPRIVDEAHLFRAMIEDQAAPLGLVDELPRLRTLIRDLLAR</sequence>
<keyword evidence="2 4" id="KW-0238">DNA-binding</keyword>
<protein>
    <submittedName>
        <fullName evidence="6">TetR/AcrR family transcriptional regulator</fullName>
    </submittedName>
</protein>
<keyword evidence="7" id="KW-1185">Reference proteome</keyword>
<dbReference type="PROSITE" id="PS50977">
    <property type="entry name" value="HTH_TETR_2"/>
    <property type="match status" value="1"/>
</dbReference>
<proteinExistence type="predicted"/>
<dbReference type="Gene3D" id="1.10.357.10">
    <property type="entry name" value="Tetracycline Repressor, domain 2"/>
    <property type="match status" value="1"/>
</dbReference>
<comment type="caution">
    <text evidence="6">The sequence shown here is derived from an EMBL/GenBank/DDBJ whole genome shotgun (WGS) entry which is preliminary data.</text>
</comment>
<dbReference type="InterPro" id="IPR025996">
    <property type="entry name" value="MT1864/Rv1816-like_C"/>
</dbReference>
<dbReference type="RefSeq" id="WP_123229364.1">
    <property type="nucleotide sequence ID" value="NZ_RJSE01000009.1"/>
</dbReference>
<dbReference type="InterPro" id="IPR001647">
    <property type="entry name" value="HTH_TetR"/>
</dbReference>
<name>A0A3N0CAW1_9ACTN</name>
<dbReference type="SUPFAM" id="SSF48498">
    <property type="entry name" value="Tetracyclin repressor-like, C-terminal domain"/>
    <property type="match status" value="1"/>
</dbReference>
<evidence type="ECO:0000259" key="5">
    <source>
        <dbReference type="PROSITE" id="PS50977"/>
    </source>
</evidence>
<gene>
    <name evidence="6" type="ORF">EFK50_20065</name>
</gene>
<dbReference type="Pfam" id="PF13305">
    <property type="entry name" value="TetR_C_33"/>
    <property type="match status" value="1"/>
</dbReference>
<dbReference type="Pfam" id="PF00440">
    <property type="entry name" value="TetR_N"/>
    <property type="match status" value="1"/>
</dbReference>
<evidence type="ECO:0000256" key="3">
    <source>
        <dbReference type="ARBA" id="ARBA00023163"/>
    </source>
</evidence>
<dbReference type="SUPFAM" id="SSF46689">
    <property type="entry name" value="Homeodomain-like"/>
    <property type="match status" value="1"/>
</dbReference>
<dbReference type="Proteomes" id="UP000267128">
    <property type="component" value="Unassembled WGS sequence"/>
</dbReference>
<dbReference type="EMBL" id="RJSE01000009">
    <property type="protein sequence ID" value="RNL60612.1"/>
    <property type="molecule type" value="Genomic_DNA"/>
</dbReference>